<proteinExistence type="predicted"/>
<comment type="caution">
    <text evidence="2">The sequence shown here is derived from an EMBL/GenBank/DDBJ whole genome shotgun (WGS) entry which is preliminary data.</text>
</comment>
<name>A0A4U8UR55_STECR</name>
<dbReference type="EMBL" id="AZBU02000001">
    <property type="protein sequence ID" value="TMS35800.1"/>
    <property type="molecule type" value="Genomic_DNA"/>
</dbReference>
<evidence type="ECO:0000313" key="2">
    <source>
        <dbReference type="EMBL" id="TMS35800.1"/>
    </source>
</evidence>
<feature type="compositionally biased region" description="Basic and acidic residues" evidence="1">
    <location>
        <begin position="1"/>
        <end position="21"/>
    </location>
</feature>
<gene>
    <name evidence="2" type="ORF">L596_003118</name>
</gene>
<reference evidence="2 3" key="2">
    <citation type="journal article" date="2019" name="G3 (Bethesda)">
        <title>Hybrid Assembly of the Genome of the Entomopathogenic Nematode Steinernema carpocapsae Identifies the X-Chromosome.</title>
        <authorList>
            <person name="Serra L."/>
            <person name="Macchietto M."/>
            <person name="Macias-Munoz A."/>
            <person name="McGill C.J."/>
            <person name="Rodriguez I.M."/>
            <person name="Rodriguez B."/>
            <person name="Murad R."/>
            <person name="Mortazavi A."/>
        </authorList>
    </citation>
    <scope>NUCLEOTIDE SEQUENCE [LARGE SCALE GENOMIC DNA]</scope>
    <source>
        <strain evidence="2 3">ALL</strain>
    </source>
</reference>
<organism evidence="2 3">
    <name type="scientific">Steinernema carpocapsae</name>
    <name type="common">Entomopathogenic nematode</name>
    <dbReference type="NCBI Taxonomy" id="34508"/>
    <lineage>
        <taxon>Eukaryota</taxon>
        <taxon>Metazoa</taxon>
        <taxon>Ecdysozoa</taxon>
        <taxon>Nematoda</taxon>
        <taxon>Chromadorea</taxon>
        <taxon>Rhabditida</taxon>
        <taxon>Tylenchina</taxon>
        <taxon>Panagrolaimomorpha</taxon>
        <taxon>Strongyloidoidea</taxon>
        <taxon>Steinernematidae</taxon>
        <taxon>Steinernema</taxon>
    </lineage>
</organism>
<dbReference type="AlphaFoldDB" id="A0A4U8UR55"/>
<evidence type="ECO:0000313" key="3">
    <source>
        <dbReference type="Proteomes" id="UP000298663"/>
    </source>
</evidence>
<reference evidence="2 3" key="1">
    <citation type="journal article" date="2015" name="Genome Biol.">
        <title>Comparative genomics of Steinernema reveals deeply conserved gene regulatory networks.</title>
        <authorList>
            <person name="Dillman A.R."/>
            <person name="Macchietto M."/>
            <person name="Porter C.F."/>
            <person name="Rogers A."/>
            <person name="Williams B."/>
            <person name="Antoshechkin I."/>
            <person name="Lee M.M."/>
            <person name="Goodwin Z."/>
            <person name="Lu X."/>
            <person name="Lewis E.E."/>
            <person name="Goodrich-Blair H."/>
            <person name="Stock S.P."/>
            <person name="Adams B.J."/>
            <person name="Sternberg P.W."/>
            <person name="Mortazavi A."/>
        </authorList>
    </citation>
    <scope>NUCLEOTIDE SEQUENCE [LARGE SCALE GENOMIC DNA]</scope>
    <source>
        <strain evidence="2 3">ALL</strain>
    </source>
</reference>
<evidence type="ECO:0000256" key="1">
    <source>
        <dbReference type="SAM" id="MobiDB-lite"/>
    </source>
</evidence>
<dbReference type="Proteomes" id="UP000298663">
    <property type="component" value="Unassembled WGS sequence"/>
</dbReference>
<protein>
    <submittedName>
        <fullName evidence="2">Uncharacterized protein</fullName>
    </submittedName>
</protein>
<feature type="region of interest" description="Disordered" evidence="1">
    <location>
        <begin position="1"/>
        <end position="25"/>
    </location>
</feature>
<sequence length="78" mass="8864">MLKFLKLDKKEDMGSSSKDNKSGGNFLADNVLSLVRFGHRMDSESGFHVSLCTDYPSRLIQFMARDKSYSKLRSTLLN</sequence>
<accession>A0A4U8UR55</accession>
<keyword evidence="3" id="KW-1185">Reference proteome</keyword>